<proteinExistence type="predicted"/>
<dbReference type="OrthoDB" id="5868911at2759"/>
<evidence type="ECO:0000313" key="1">
    <source>
        <dbReference type="EMBL" id="VDM13986.1"/>
    </source>
</evidence>
<accession>A0A3P7E3R1</accession>
<organism evidence="1 2">
    <name type="scientific">Wuchereria bancrofti</name>
    <dbReference type="NCBI Taxonomy" id="6293"/>
    <lineage>
        <taxon>Eukaryota</taxon>
        <taxon>Metazoa</taxon>
        <taxon>Ecdysozoa</taxon>
        <taxon>Nematoda</taxon>
        <taxon>Chromadorea</taxon>
        <taxon>Rhabditida</taxon>
        <taxon>Spirurina</taxon>
        <taxon>Spiruromorpha</taxon>
        <taxon>Filarioidea</taxon>
        <taxon>Onchocercidae</taxon>
        <taxon>Wuchereria</taxon>
    </lineage>
</organism>
<evidence type="ECO:0008006" key="3">
    <source>
        <dbReference type="Google" id="ProtNLM"/>
    </source>
</evidence>
<reference evidence="1 2" key="1">
    <citation type="submission" date="2018-11" db="EMBL/GenBank/DDBJ databases">
        <authorList>
            <consortium name="Pathogen Informatics"/>
        </authorList>
    </citation>
    <scope>NUCLEOTIDE SEQUENCE [LARGE SCALE GENOMIC DNA]</scope>
</reference>
<dbReference type="AlphaFoldDB" id="A0A3P7E3R1"/>
<dbReference type="EMBL" id="UYWW01005186">
    <property type="protein sequence ID" value="VDM13986.1"/>
    <property type="molecule type" value="Genomic_DNA"/>
</dbReference>
<dbReference type="InParanoid" id="A0A3P7E3R1"/>
<protein>
    <recommendedName>
        <fullName evidence="3">DUF5641 domain-containing protein</fullName>
    </recommendedName>
</protein>
<name>A0A3P7E3R1_WUCBA</name>
<evidence type="ECO:0000313" key="2">
    <source>
        <dbReference type="Proteomes" id="UP000270924"/>
    </source>
</evidence>
<gene>
    <name evidence="1" type="ORF">WBA_LOCUS7372</name>
</gene>
<keyword evidence="2" id="KW-1185">Reference proteome</keyword>
<dbReference type="Proteomes" id="UP000270924">
    <property type="component" value="Unassembled WGS sequence"/>
</dbReference>
<sequence>MPHGMCKLARIKEIKRGKDREVRNVSIELPQGKILNRPMNMLYSLEIKDEENSNSQPAVFDKSIQSADE</sequence>